<name>A0ABY6AUV4_9BURK</name>
<dbReference type="PIRSF" id="PIRSF006019">
    <property type="entry name" value="dCMP_deaminase"/>
    <property type="match status" value="1"/>
</dbReference>
<evidence type="ECO:0000256" key="5">
    <source>
        <dbReference type="ARBA" id="ARBA00022833"/>
    </source>
</evidence>
<keyword evidence="3" id="KW-0479">Metal-binding</keyword>
<evidence type="ECO:0000256" key="1">
    <source>
        <dbReference type="ARBA" id="ARBA00001947"/>
    </source>
</evidence>
<evidence type="ECO:0000256" key="4">
    <source>
        <dbReference type="ARBA" id="ARBA00022801"/>
    </source>
</evidence>
<accession>A0ABY6AUV4</accession>
<organism evidence="7 8">
    <name type="scientific">Roseateles amylovorans</name>
    <dbReference type="NCBI Taxonomy" id="2978473"/>
    <lineage>
        <taxon>Bacteria</taxon>
        <taxon>Pseudomonadati</taxon>
        <taxon>Pseudomonadota</taxon>
        <taxon>Betaproteobacteria</taxon>
        <taxon>Burkholderiales</taxon>
        <taxon>Sphaerotilaceae</taxon>
        <taxon>Roseateles</taxon>
    </lineage>
</organism>
<dbReference type="RefSeq" id="WP_261756735.1">
    <property type="nucleotide sequence ID" value="NZ_CP104562.2"/>
</dbReference>
<dbReference type="InterPro" id="IPR035105">
    <property type="entry name" value="Deoxycytidylate_deaminase_dom"/>
</dbReference>
<evidence type="ECO:0000256" key="3">
    <source>
        <dbReference type="ARBA" id="ARBA00022723"/>
    </source>
</evidence>
<dbReference type="SUPFAM" id="SSF53927">
    <property type="entry name" value="Cytidine deaminase-like"/>
    <property type="match status" value="1"/>
</dbReference>
<evidence type="ECO:0000259" key="6">
    <source>
        <dbReference type="PROSITE" id="PS51747"/>
    </source>
</evidence>
<evidence type="ECO:0000256" key="2">
    <source>
        <dbReference type="ARBA" id="ARBA00006576"/>
    </source>
</evidence>
<proteinExistence type="inferred from homology"/>
<dbReference type="CDD" id="cd01286">
    <property type="entry name" value="deoxycytidylate_deaminase"/>
    <property type="match status" value="1"/>
</dbReference>
<comment type="cofactor">
    <cofactor evidence="1">
        <name>Zn(2+)</name>
        <dbReference type="ChEBI" id="CHEBI:29105"/>
    </cofactor>
</comment>
<protein>
    <submittedName>
        <fullName evidence="7">dCMP deaminase family protein</fullName>
    </submittedName>
</protein>
<feature type="domain" description="CMP/dCMP-type deaminase" evidence="6">
    <location>
        <begin position="8"/>
        <end position="139"/>
    </location>
</feature>
<dbReference type="InterPro" id="IPR016193">
    <property type="entry name" value="Cytidine_deaminase-like"/>
</dbReference>
<dbReference type="PANTHER" id="PTHR11086">
    <property type="entry name" value="DEOXYCYTIDYLATE DEAMINASE-RELATED"/>
    <property type="match status" value="1"/>
</dbReference>
<keyword evidence="4" id="KW-0378">Hydrolase</keyword>
<sequence length="173" mass="19096">MDNQPLIDWHSMFMGVALLAGARSKDSRKRNGACIASADNKIVGVGYNGLPRGCDDNDPAYWSDDDHDPLNSRHSYIVHAEVNAILNCVVLPLTGSTIYTTQYPCPRCVQSIIQVGIQRVVYLEKKSHQIALNEASAKMLRDARIDVQALNDLELRAAVWCNDLSGFIAKPRG</sequence>
<reference evidence="7" key="1">
    <citation type="submission" date="2022-10" db="EMBL/GenBank/DDBJ databases">
        <title>Characterization and whole genome sequencing of a new Roseateles species, isolated from fresh water.</title>
        <authorList>
            <person name="Guliayeva D.Y."/>
            <person name="Akhremchuk A.E."/>
            <person name="Sikolenko M.A."/>
            <person name="Valentovich L.N."/>
            <person name="Sidarenka A.V."/>
        </authorList>
    </citation>
    <scope>NUCLEOTIDE SEQUENCE</scope>
    <source>
        <strain evidence="7">BIM B-1768</strain>
    </source>
</reference>
<keyword evidence="8" id="KW-1185">Reference proteome</keyword>
<evidence type="ECO:0000313" key="7">
    <source>
        <dbReference type="EMBL" id="UXH76994.1"/>
    </source>
</evidence>
<dbReference type="InterPro" id="IPR015517">
    <property type="entry name" value="dCMP_deaminase-rel"/>
</dbReference>
<dbReference type="InterPro" id="IPR016473">
    <property type="entry name" value="dCMP_deaminase"/>
</dbReference>
<dbReference type="PROSITE" id="PS51747">
    <property type="entry name" value="CYT_DCMP_DEAMINASES_2"/>
    <property type="match status" value="1"/>
</dbReference>
<dbReference type="InterPro" id="IPR016192">
    <property type="entry name" value="APOBEC/CMP_deaminase_Zn-bd"/>
</dbReference>
<evidence type="ECO:0000313" key="8">
    <source>
        <dbReference type="Proteomes" id="UP001064933"/>
    </source>
</evidence>
<dbReference type="PANTHER" id="PTHR11086:SF18">
    <property type="entry name" value="DEOXYCYTIDYLATE DEAMINASE"/>
    <property type="match status" value="1"/>
</dbReference>
<dbReference type="EMBL" id="CP104562">
    <property type="protein sequence ID" value="UXH76994.1"/>
    <property type="molecule type" value="Genomic_DNA"/>
</dbReference>
<gene>
    <name evidence="7" type="ORF">N4261_18470</name>
</gene>
<keyword evidence="5" id="KW-0862">Zinc</keyword>
<dbReference type="PROSITE" id="PS00903">
    <property type="entry name" value="CYT_DCMP_DEAMINASES_1"/>
    <property type="match status" value="1"/>
</dbReference>
<dbReference type="InterPro" id="IPR002125">
    <property type="entry name" value="CMP_dCMP_dom"/>
</dbReference>
<dbReference type="Pfam" id="PF00383">
    <property type="entry name" value="dCMP_cyt_deam_1"/>
    <property type="match status" value="1"/>
</dbReference>
<dbReference type="Gene3D" id="3.40.140.10">
    <property type="entry name" value="Cytidine Deaminase, domain 2"/>
    <property type="match status" value="1"/>
</dbReference>
<comment type="similarity">
    <text evidence="2">Belongs to the cytidine and deoxycytidylate deaminase family.</text>
</comment>
<dbReference type="Proteomes" id="UP001064933">
    <property type="component" value="Chromosome"/>
</dbReference>